<dbReference type="SUPFAM" id="SSF103473">
    <property type="entry name" value="MFS general substrate transporter"/>
    <property type="match status" value="1"/>
</dbReference>
<feature type="transmembrane region" description="Helical" evidence="7">
    <location>
        <begin position="24"/>
        <end position="47"/>
    </location>
</feature>
<feature type="transmembrane region" description="Helical" evidence="7">
    <location>
        <begin position="369"/>
        <end position="387"/>
    </location>
</feature>
<keyword evidence="6 7" id="KW-0472">Membrane</keyword>
<accession>A0ABW3VQ22</accession>
<feature type="transmembrane region" description="Helical" evidence="7">
    <location>
        <begin position="190"/>
        <end position="207"/>
    </location>
</feature>
<evidence type="ECO:0000256" key="3">
    <source>
        <dbReference type="ARBA" id="ARBA00022475"/>
    </source>
</evidence>
<keyword evidence="4 7" id="KW-0812">Transmembrane</keyword>
<comment type="subcellular location">
    <subcellularLocation>
        <location evidence="1">Cell membrane</location>
        <topology evidence="1">Multi-pass membrane protein</topology>
    </subcellularLocation>
</comment>
<feature type="transmembrane region" description="Helical" evidence="7">
    <location>
        <begin position="67"/>
        <end position="86"/>
    </location>
</feature>
<gene>
    <name evidence="9" type="ORF">ACFQ34_28415</name>
</gene>
<dbReference type="RefSeq" id="WP_339125085.1">
    <property type="nucleotide sequence ID" value="NZ_BAABKS010000029.1"/>
</dbReference>
<dbReference type="InterPro" id="IPR020846">
    <property type="entry name" value="MFS_dom"/>
</dbReference>
<feature type="transmembrane region" description="Helical" evidence="7">
    <location>
        <begin position="124"/>
        <end position="148"/>
    </location>
</feature>
<keyword evidence="2" id="KW-0813">Transport</keyword>
<feature type="domain" description="Major facilitator superfamily (MFS) profile" evidence="8">
    <location>
        <begin position="26"/>
        <end position="501"/>
    </location>
</feature>
<dbReference type="PANTHER" id="PTHR42718">
    <property type="entry name" value="MAJOR FACILITATOR SUPERFAMILY MULTIDRUG TRANSPORTER MFSC"/>
    <property type="match status" value="1"/>
</dbReference>
<keyword evidence="3" id="KW-1003">Cell membrane</keyword>
<dbReference type="Proteomes" id="UP001597182">
    <property type="component" value="Unassembled WGS sequence"/>
</dbReference>
<feature type="transmembrane region" description="Helical" evidence="7">
    <location>
        <begin position="160"/>
        <end position="184"/>
    </location>
</feature>
<feature type="transmembrane region" description="Helical" evidence="7">
    <location>
        <begin position="337"/>
        <end position="357"/>
    </location>
</feature>
<evidence type="ECO:0000256" key="2">
    <source>
        <dbReference type="ARBA" id="ARBA00022448"/>
    </source>
</evidence>
<evidence type="ECO:0000256" key="5">
    <source>
        <dbReference type="ARBA" id="ARBA00022989"/>
    </source>
</evidence>
<feature type="transmembrane region" description="Helical" evidence="7">
    <location>
        <begin position="297"/>
        <end position="325"/>
    </location>
</feature>
<evidence type="ECO:0000256" key="1">
    <source>
        <dbReference type="ARBA" id="ARBA00004651"/>
    </source>
</evidence>
<dbReference type="Gene3D" id="1.20.1250.20">
    <property type="entry name" value="MFS general substrate transporter like domains"/>
    <property type="match status" value="2"/>
</dbReference>
<keyword evidence="5 7" id="KW-1133">Transmembrane helix</keyword>
<evidence type="ECO:0000259" key="8">
    <source>
        <dbReference type="PROSITE" id="PS50850"/>
    </source>
</evidence>
<dbReference type="InterPro" id="IPR011701">
    <property type="entry name" value="MFS"/>
</dbReference>
<evidence type="ECO:0000313" key="10">
    <source>
        <dbReference type="Proteomes" id="UP001597182"/>
    </source>
</evidence>
<protein>
    <submittedName>
        <fullName evidence="9">MFS transporter</fullName>
    </submittedName>
</protein>
<organism evidence="9 10">
    <name type="scientific">Pseudonocardia benzenivorans</name>
    <dbReference type="NCBI Taxonomy" id="228005"/>
    <lineage>
        <taxon>Bacteria</taxon>
        <taxon>Bacillati</taxon>
        <taxon>Actinomycetota</taxon>
        <taxon>Actinomycetes</taxon>
        <taxon>Pseudonocardiales</taxon>
        <taxon>Pseudonocardiaceae</taxon>
        <taxon>Pseudonocardia</taxon>
    </lineage>
</organism>
<sequence>MSIKDDLDRGTGSDRASRDDRYKWVALTNTTVGVLLATIDASIMLIAMPDIFRGIQLDPLLPENSFYLLWMILGYLVTSSVLVVSVGRLGDLFGRVKMYNLGFVVYTFASLMLTITWMTGHAGAIWLLVWRIVQGIGGAFLVGNSGAILTDAFPAHQRGLALGINNVAGISGTFIGLVLGGLLAPVNWRLVFLISVPCGVFGAVWAYRRLRDVGTRSHEPVDWLGNVTFAAGLILVMIGITHGIQPYGAHTMGWTSPLVLGSLAAGVVLLLAFAAIERRVRFPMFRLPLFRIRAFTFGTLSTFLSALGRGGLMFMMIIWLQGIWLPLHGYTFEETPLWAGIHMLPLTVGFLAAGPVSGYLSDRFGARPFATGGMIVAAVTFGLLELLPIDFPYWQFAGILLLNGLAMGCFASPNRAAVMNSLPAADRGAGGGMNSTFQNSAQVFSIGIFFSLMIAGLAATLPSALTSGLEAHHVPAAAATAIASSPPVSVLFAAFLGYNPMQHLLGDAVLAQMPPADVAAVTGNTFFPDLISGPFEAGLHIAFGFAIAACLIAAAASVSRGTRYVAADRSTTPATAPEH</sequence>
<feature type="transmembrane region" description="Helical" evidence="7">
    <location>
        <begin position="393"/>
        <end position="411"/>
    </location>
</feature>
<dbReference type="EMBL" id="JBHTMB010000275">
    <property type="protein sequence ID" value="MFD1237226.1"/>
    <property type="molecule type" value="Genomic_DNA"/>
</dbReference>
<evidence type="ECO:0000256" key="6">
    <source>
        <dbReference type="ARBA" id="ARBA00023136"/>
    </source>
</evidence>
<dbReference type="PANTHER" id="PTHR42718:SF46">
    <property type="entry name" value="BLR6921 PROTEIN"/>
    <property type="match status" value="1"/>
</dbReference>
<dbReference type="PROSITE" id="PS50850">
    <property type="entry name" value="MFS"/>
    <property type="match status" value="1"/>
</dbReference>
<dbReference type="CDD" id="cd17321">
    <property type="entry name" value="MFS_MMR_MDR_like"/>
    <property type="match status" value="1"/>
</dbReference>
<name>A0ABW3VQ22_9PSEU</name>
<reference evidence="10" key="1">
    <citation type="journal article" date="2019" name="Int. J. Syst. Evol. Microbiol.">
        <title>The Global Catalogue of Microorganisms (GCM) 10K type strain sequencing project: providing services to taxonomists for standard genome sequencing and annotation.</title>
        <authorList>
            <consortium name="The Broad Institute Genomics Platform"/>
            <consortium name="The Broad Institute Genome Sequencing Center for Infectious Disease"/>
            <person name="Wu L."/>
            <person name="Ma J."/>
        </authorList>
    </citation>
    <scope>NUCLEOTIDE SEQUENCE [LARGE SCALE GENOMIC DNA]</scope>
    <source>
        <strain evidence="10">CCUG 49018</strain>
    </source>
</reference>
<evidence type="ECO:0000313" key="9">
    <source>
        <dbReference type="EMBL" id="MFD1237226.1"/>
    </source>
</evidence>
<feature type="transmembrane region" description="Helical" evidence="7">
    <location>
        <begin position="443"/>
        <end position="465"/>
    </location>
</feature>
<evidence type="ECO:0000256" key="4">
    <source>
        <dbReference type="ARBA" id="ARBA00022692"/>
    </source>
</evidence>
<feature type="transmembrane region" description="Helical" evidence="7">
    <location>
        <begin position="256"/>
        <end position="276"/>
    </location>
</feature>
<dbReference type="Pfam" id="PF07690">
    <property type="entry name" value="MFS_1"/>
    <property type="match status" value="1"/>
</dbReference>
<feature type="transmembrane region" description="Helical" evidence="7">
    <location>
        <begin position="98"/>
        <end position="118"/>
    </location>
</feature>
<proteinExistence type="predicted"/>
<keyword evidence="10" id="KW-1185">Reference proteome</keyword>
<feature type="transmembrane region" description="Helical" evidence="7">
    <location>
        <begin position="537"/>
        <end position="559"/>
    </location>
</feature>
<evidence type="ECO:0000256" key="7">
    <source>
        <dbReference type="SAM" id="Phobius"/>
    </source>
</evidence>
<feature type="transmembrane region" description="Helical" evidence="7">
    <location>
        <begin position="223"/>
        <end position="244"/>
    </location>
</feature>
<dbReference type="InterPro" id="IPR036259">
    <property type="entry name" value="MFS_trans_sf"/>
</dbReference>
<comment type="caution">
    <text evidence="9">The sequence shown here is derived from an EMBL/GenBank/DDBJ whole genome shotgun (WGS) entry which is preliminary data.</text>
</comment>